<feature type="domain" description="HTH araC/xylS-type" evidence="4">
    <location>
        <begin position="188"/>
        <end position="290"/>
    </location>
</feature>
<dbReference type="GO" id="GO:0043565">
    <property type="term" value="F:sequence-specific DNA binding"/>
    <property type="evidence" value="ECO:0007669"/>
    <property type="project" value="InterPro"/>
</dbReference>
<keyword evidence="3" id="KW-0804">Transcription</keyword>
<dbReference type="InterPro" id="IPR009057">
    <property type="entry name" value="Homeodomain-like_sf"/>
</dbReference>
<dbReference type="Gene3D" id="1.10.10.60">
    <property type="entry name" value="Homeodomain-like"/>
    <property type="match status" value="1"/>
</dbReference>
<reference evidence="5" key="1">
    <citation type="journal article" date="2013" name="Int. J. Syst. Evol. Microbiol.">
        <title>Aestuariibaculum suncheonense gen. nov., sp. nov., a marine bacterium of the family Flavobacteriaceae isolated from a tidal flat and emended descriptions of the genera Gaetbulibacter and Tamlana.</title>
        <authorList>
            <person name="Jeong S.H."/>
            <person name="Park M.S."/>
            <person name="Jin H.M."/>
            <person name="Lee K."/>
            <person name="Park W."/>
            <person name="Jeon C.O."/>
        </authorList>
    </citation>
    <scope>NUCLEOTIDE SEQUENCE</scope>
    <source>
        <strain evidence="5">SC17</strain>
    </source>
</reference>
<keyword evidence="2" id="KW-0238">DNA-binding</keyword>
<evidence type="ECO:0000256" key="1">
    <source>
        <dbReference type="ARBA" id="ARBA00023015"/>
    </source>
</evidence>
<dbReference type="PANTHER" id="PTHR43280:SF32">
    <property type="entry name" value="TRANSCRIPTIONAL REGULATORY PROTEIN"/>
    <property type="match status" value="1"/>
</dbReference>
<dbReference type="PANTHER" id="PTHR43280">
    <property type="entry name" value="ARAC-FAMILY TRANSCRIPTIONAL REGULATOR"/>
    <property type="match status" value="1"/>
</dbReference>
<dbReference type="InterPro" id="IPR018060">
    <property type="entry name" value="HTH_AraC"/>
</dbReference>
<protein>
    <submittedName>
        <fullName evidence="5">Helix-turn-helix transcriptional regulator</fullName>
    </submittedName>
</protein>
<gene>
    <name evidence="5" type="ORF">ICJ84_16135</name>
</gene>
<dbReference type="AlphaFoldDB" id="A0A8J6QNF8"/>
<evidence type="ECO:0000313" key="5">
    <source>
        <dbReference type="EMBL" id="MBD0836967.1"/>
    </source>
</evidence>
<dbReference type="RefSeq" id="WP_188217456.1">
    <property type="nucleotide sequence ID" value="NZ_BAABGH010000009.1"/>
</dbReference>
<dbReference type="GO" id="GO:0003700">
    <property type="term" value="F:DNA-binding transcription factor activity"/>
    <property type="evidence" value="ECO:0007669"/>
    <property type="project" value="InterPro"/>
</dbReference>
<evidence type="ECO:0000256" key="3">
    <source>
        <dbReference type="ARBA" id="ARBA00023163"/>
    </source>
</evidence>
<dbReference type="EMBL" id="JACVXC010000008">
    <property type="protein sequence ID" value="MBD0836967.1"/>
    <property type="molecule type" value="Genomic_DNA"/>
</dbReference>
<keyword evidence="6" id="KW-1185">Reference proteome</keyword>
<dbReference type="SUPFAM" id="SSF46689">
    <property type="entry name" value="Homeodomain-like"/>
    <property type="match status" value="1"/>
</dbReference>
<proteinExistence type="predicted"/>
<comment type="caution">
    <text evidence="5">The sequence shown here is derived from an EMBL/GenBank/DDBJ whole genome shotgun (WGS) entry which is preliminary data.</text>
</comment>
<dbReference type="SMART" id="SM00342">
    <property type="entry name" value="HTH_ARAC"/>
    <property type="match status" value="1"/>
</dbReference>
<dbReference type="Proteomes" id="UP000602057">
    <property type="component" value="Unassembled WGS sequence"/>
</dbReference>
<organism evidence="5 6">
    <name type="scientific">Aestuariibaculum suncheonense</name>
    <dbReference type="NCBI Taxonomy" id="1028745"/>
    <lineage>
        <taxon>Bacteria</taxon>
        <taxon>Pseudomonadati</taxon>
        <taxon>Bacteroidota</taxon>
        <taxon>Flavobacteriia</taxon>
        <taxon>Flavobacteriales</taxon>
        <taxon>Flavobacteriaceae</taxon>
    </lineage>
</organism>
<evidence type="ECO:0000256" key="2">
    <source>
        <dbReference type="ARBA" id="ARBA00023125"/>
    </source>
</evidence>
<sequence length="291" mass="34311">MKVFDTIEDLLSELHITKKSVSPDFFILKFDDLDYARRVETFPHYKRFFEITFYEENKNEVQVGHTTMKDLSDSIMFTSPMQSLSVIRKEKPVGMIVFFKAKFFTPKRHQYDIQHEFPFFKLNTKPSFKISKDEKGYIKQLLETMHDEFEKQEPQCVEIIQSYLNILLNYIKRILKGESGNVKLKRYEELTNAFEELVLEETGKYKTIAEYASLLNITPIYLSECTKRANGRSAKQILTNYQMLRAKSLLVQTTQTIEEITRVMGFEEATNFIKFFKNNEGVTPSVFRKLP</sequence>
<dbReference type="InterPro" id="IPR018062">
    <property type="entry name" value="HTH_AraC-typ_CS"/>
</dbReference>
<reference evidence="5" key="2">
    <citation type="submission" date="2020-09" db="EMBL/GenBank/DDBJ databases">
        <authorList>
            <person name="Wu Z."/>
        </authorList>
    </citation>
    <scope>NUCLEOTIDE SEQUENCE</scope>
    <source>
        <strain evidence="5">SC17</strain>
    </source>
</reference>
<evidence type="ECO:0000313" key="6">
    <source>
        <dbReference type="Proteomes" id="UP000602057"/>
    </source>
</evidence>
<keyword evidence="1" id="KW-0805">Transcription regulation</keyword>
<dbReference type="PROSITE" id="PS00041">
    <property type="entry name" value="HTH_ARAC_FAMILY_1"/>
    <property type="match status" value="1"/>
</dbReference>
<dbReference type="Pfam" id="PF12833">
    <property type="entry name" value="HTH_18"/>
    <property type="match status" value="1"/>
</dbReference>
<evidence type="ECO:0000259" key="4">
    <source>
        <dbReference type="PROSITE" id="PS01124"/>
    </source>
</evidence>
<name>A0A8J6QNF8_9FLAO</name>
<dbReference type="PROSITE" id="PS01124">
    <property type="entry name" value="HTH_ARAC_FAMILY_2"/>
    <property type="match status" value="1"/>
</dbReference>
<accession>A0A8J6QNF8</accession>